<dbReference type="InterPro" id="IPR037523">
    <property type="entry name" value="VOC_core"/>
</dbReference>
<dbReference type="Gene3D" id="3.10.180.10">
    <property type="entry name" value="2,3-Dihydroxybiphenyl 1,2-Dioxygenase, domain 1"/>
    <property type="match status" value="1"/>
</dbReference>
<evidence type="ECO:0000313" key="3">
    <source>
        <dbReference type="Proteomes" id="UP000627292"/>
    </source>
</evidence>
<dbReference type="RefSeq" id="WP_188956554.1">
    <property type="nucleotide sequence ID" value="NZ_BMIB01000004.1"/>
</dbReference>
<organism evidence="2 3">
    <name type="scientific">Filimonas zeae</name>
    <dbReference type="NCBI Taxonomy" id="1737353"/>
    <lineage>
        <taxon>Bacteria</taxon>
        <taxon>Pseudomonadati</taxon>
        <taxon>Bacteroidota</taxon>
        <taxon>Chitinophagia</taxon>
        <taxon>Chitinophagales</taxon>
        <taxon>Chitinophagaceae</taxon>
        <taxon>Filimonas</taxon>
    </lineage>
</organism>
<dbReference type="InterPro" id="IPR004360">
    <property type="entry name" value="Glyas_Fos-R_dOase_dom"/>
</dbReference>
<dbReference type="Pfam" id="PF00903">
    <property type="entry name" value="Glyoxalase"/>
    <property type="match status" value="1"/>
</dbReference>
<name>A0A917J1P2_9BACT</name>
<sequence>MDIRLLVIRTANPQQLAAFYSLLGLSFEYHRHGQSPFHYSTTTGATVLEIYPLAKEQTQADKHLRIGFGLDHFETTIATLKQHHVPFFSEPAQTDYGYMAVIADPDGRKVELYQK</sequence>
<proteinExistence type="predicted"/>
<dbReference type="PROSITE" id="PS51819">
    <property type="entry name" value="VOC"/>
    <property type="match status" value="1"/>
</dbReference>
<dbReference type="Proteomes" id="UP000627292">
    <property type="component" value="Unassembled WGS sequence"/>
</dbReference>
<protein>
    <recommendedName>
        <fullName evidence="1">VOC domain-containing protein</fullName>
    </recommendedName>
</protein>
<evidence type="ECO:0000313" key="2">
    <source>
        <dbReference type="EMBL" id="GGH77838.1"/>
    </source>
</evidence>
<comment type="caution">
    <text evidence="2">The sequence shown here is derived from an EMBL/GenBank/DDBJ whole genome shotgun (WGS) entry which is preliminary data.</text>
</comment>
<dbReference type="SUPFAM" id="SSF54593">
    <property type="entry name" value="Glyoxalase/Bleomycin resistance protein/Dihydroxybiphenyl dioxygenase"/>
    <property type="match status" value="1"/>
</dbReference>
<gene>
    <name evidence="2" type="ORF">GCM10011379_44790</name>
</gene>
<reference evidence="2" key="2">
    <citation type="submission" date="2020-09" db="EMBL/GenBank/DDBJ databases">
        <authorList>
            <person name="Sun Q."/>
            <person name="Zhou Y."/>
        </authorList>
    </citation>
    <scope>NUCLEOTIDE SEQUENCE</scope>
    <source>
        <strain evidence="2">CGMCC 1.15290</strain>
    </source>
</reference>
<dbReference type="AlphaFoldDB" id="A0A917J1P2"/>
<dbReference type="InterPro" id="IPR029068">
    <property type="entry name" value="Glyas_Bleomycin-R_OHBP_Dase"/>
</dbReference>
<feature type="domain" description="VOC" evidence="1">
    <location>
        <begin position="2"/>
        <end position="115"/>
    </location>
</feature>
<evidence type="ECO:0000259" key="1">
    <source>
        <dbReference type="PROSITE" id="PS51819"/>
    </source>
</evidence>
<dbReference type="EMBL" id="BMIB01000004">
    <property type="protein sequence ID" value="GGH77838.1"/>
    <property type="molecule type" value="Genomic_DNA"/>
</dbReference>
<reference evidence="2" key="1">
    <citation type="journal article" date="2014" name="Int. J. Syst. Evol. Microbiol.">
        <title>Complete genome sequence of Corynebacterium casei LMG S-19264T (=DSM 44701T), isolated from a smear-ripened cheese.</title>
        <authorList>
            <consortium name="US DOE Joint Genome Institute (JGI-PGF)"/>
            <person name="Walter F."/>
            <person name="Albersmeier A."/>
            <person name="Kalinowski J."/>
            <person name="Ruckert C."/>
        </authorList>
    </citation>
    <scope>NUCLEOTIDE SEQUENCE</scope>
    <source>
        <strain evidence="2">CGMCC 1.15290</strain>
    </source>
</reference>
<accession>A0A917J1P2</accession>
<keyword evidence="3" id="KW-1185">Reference proteome</keyword>